<reference evidence="3" key="1">
    <citation type="submission" date="2022-11" db="UniProtKB">
        <authorList>
            <consortium name="WormBaseParasite"/>
        </authorList>
    </citation>
    <scope>IDENTIFICATION</scope>
</reference>
<dbReference type="Proteomes" id="UP000887569">
    <property type="component" value="Unplaced"/>
</dbReference>
<name>A0A914ZN49_PARUN</name>
<evidence type="ECO:0000256" key="1">
    <source>
        <dbReference type="SAM" id="Phobius"/>
    </source>
</evidence>
<protein>
    <submittedName>
        <fullName evidence="3">Uncharacterized protein</fullName>
    </submittedName>
</protein>
<evidence type="ECO:0000313" key="3">
    <source>
        <dbReference type="WBParaSite" id="PgB06_g048_t01"/>
    </source>
</evidence>
<feature type="transmembrane region" description="Helical" evidence="1">
    <location>
        <begin position="61"/>
        <end position="77"/>
    </location>
</feature>
<dbReference type="WBParaSite" id="PgB06_g048_t01">
    <property type="protein sequence ID" value="PgB06_g048_t01"/>
    <property type="gene ID" value="PgB06_g048"/>
</dbReference>
<sequence length="109" mass="12942">MNFSMCRQFVSSSSIETGFEKLIYLLVQIMMQHLIHRFICFKALIHCHCKRNRFSKAKQRFAEILSIFLALILKVISRKFTIIPSPSLLQLWMFWADDDAKQCEFNNVH</sequence>
<dbReference type="AlphaFoldDB" id="A0A914ZN49"/>
<keyword evidence="1" id="KW-0472">Membrane</keyword>
<organism evidence="2 3">
    <name type="scientific">Parascaris univalens</name>
    <name type="common">Nematode worm</name>
    <dbReference type="NCBI Taxonomy" id="6257"/>
    <lineage>
        <taxon>Eukaryota</taxon>
        <taxon>Metazoa</taxon>
        <taxon>Ecdysozoa</taxon>
        <taxon>Nematoda</taxon>
        <taxon>Chromadorea</taxon>
        <taxon>Rhabditida</taxon>
        <taxon>Spirurina</taxon>
        <taxon>Ascaridomorpha</taxon>
        <taxon>Ascaridoidea</taxon>
        <taxon>Ascarididae</taxon>
        <taxon>Parascaris</taxon>
    </lineage>
</organism>
<keyword evidence="1" id="KW-0812">Transmembrane</keyword>
<accession>A0A914ZN49</accession>
<keyword evidence="1" id="KW-1133">Transmembrane helix</keyword>
<evidence type="ECO:0000313" key="2">
    <source>
        <dbReference type="Proteomes" id="UP000887569"/>
    </source>
</evidence>
<keyword evidence="2" id="KW-1185">Reference proteome</keyword>
<proteinExistence type="predicted"/>